<dbReference type="EMBL" id="LAZR01000509">
    <property type="protein sequence ID" value="KKN66158.1"/>
    <property type="molecule type" value="Genomic_DNA"/>
</dbReference>
<protein>
    <submittedName>
        <fullName evidence="1">Uncharacterized protein</fullName>
    </submittedName>
</protein>
<accession>A0A0F9VK02</accession>
<sequence length="60" mass="6962">MDEKTVRETLGDWVQPDGTLFCLGQYVAWPSVGDDKHYIVLDAEFTAEDLEAIAWWMRNK</sequence>
<dbReference type="AlphaFoldDB" id="A0A0F9VK02"/>
<organism evidence="1">
    <name type="scientific">marine sediment metagenome</name>
    <dbReference type="NCBI Taxonomy" id="412755"/>
    <lineage>
        <taxon>unclassified sequences</taxon>
        <taxon>metagenomes</taxon>
        <taxon>ecological metagenomes</taxon>
    </lineage>
</organism>
<name>A0A0F9VK02_9ZZZZ</name>
<comment type="caution">
    <text evidence="1">The sequence shown here is derived from an EMBL/GenBank/DDBJ whole genome shotgun (WGS) entry which is preliminary data.</text>
</comment>
<gene>
    <name evidence="1" type="ORF">LCGC14_0474480</name>
</gene>
<proteinExistence type="predicted"/>
<reference evidence="1" key="1">
    <citation type="journal article" date="2015" name="Nature">
        <title>Complex archaea that bridge the gap between prokaryotes and eukaryotes.</title>
        <authorList>
            <person name="Spang A."/>
            <person name="Saw J.H."/>
            <person name="Jorgensen S.L."/>
            <person name="Zaremba-Niedzwiedzka K."/>
            <person name="Martijn J."/>
            <person name="Lind A.E."/>
            <person name="van Eijk R."/>
            <person name="Schleper C."/>
            <person name="Guy L."/>
            <person name="Ettema T.J."/>
        </authorList>
    </citation>
    <scope>NUCLEOTIDE SEQUENCE</scope>
</reference>
<evidence type="ECO:0000313" key="1">
    <source>
        <dbReference type="EMBL" id="KKN66158.1"/>
    </source>
</evidence>